<accession>A0ABV2FJH5</accession>
<keyword evidence="3" id="KW-1185">Reference proteome</keyword>
<dbReference type="EMBL" id="JBEPLO010000021">
    <property type="protein sequence ID" value="MET3558714.1"/>
    <property type="molecule type" value="Genomic_DNA"/>
</dbReference>
<dbReference type="NCBIfam" id="TIGR01598">
    <property type="entry name" value="holin_phiLC3"/>
    <property type="match status" value="1"/>
</dbReference>
<feature type="transmembrane region" description="Helical" evidence="1">
    <location>
        <begin position="16"/>
        <end position="34"/>
    </location>
</feature>
<organism evidence="2 3">
    <name type="scientific">Streptococcus rupicaprae</name>
    <dbReference type="NCBI Taxonomy" id="759619"/>
    <lineage>
        <taxon>Bacteria</taxon>
        <taxon>Bacillati</taxon>
        <taxon>Bacillota</taxon>
        <taxon>Bacilli</taxon>
        <taxon>Lactobacillales</taxon>
        <taxon>Streptococcaceae</taxon>
        <taxon>Streptococcus</taxon>
    </lineage>
</organism>
<keyword evidence="1" id="KW-0472">Membrane</keyword>
<dbReference type="InterPro" id="IPR006485">
    <property type="entry name" value="Phage-like_holin"/>
</dbReference>
<sequence length="91" mass="10105">MNINWKVRFNHKNKVFVSRFVLAVIVPVLAYLGLKFEDLTSWGAVGRVLVDFISNPYLIGLAVVNALNVLPDPTTAGLSDSERALTYTEPK</sequence>
<proteinExistence type="predicted"/>
<protein>
    <submittedName>
        <fullName evidence="2">Phi LC3 family holin</fullName>
    </submittedName>
</protein>
<evidence type="ECO:0000313" key="3">
    <source>
        <dbReference type="Proteomes" id="UP001549122"/>
    </source>
</evidence>
<comment type="caution">
    <text evidence="2">The sequence shown here is derived from an EMBL/GenBank/DDBJ whole genome shotgun (WGS) entry which is preliminary data.</text>
</comment>
<keyword evidence="1" id="KW-1133">Transmembrane helix</keyword>
<dbReference type="Proteomes" id="UP001549122">
    <property type="component" value="Unassembled WGS sequence"/>
</dbReference>
<name>A0ABV2FJH5_9STRE</name>
<evidence type="ECO:0000256" key="1">
    <source>
        <dbReference type="SAM" id="Phobius"/>
    </source>
</evidence>
<dbReference type="Pfam" id="PF04531">
    <property type="entry name" value="Phage_holin_1"/>
    <property type="match status" value="1"/>
</dbReference>
<evidence type="ECO:0000313" key="2">
    <source>
        <dbReference type="EMBL" id="MET3558714.1"/>
    </source>
</evidence>
<dbReference type="RefSeq" id="WP_354365837.1">
    <property type="nucleotide sequence ID" value="NZ_JBEPLO010000021.1"/>
</dbReference>
<gene>
    <name evidence="2" type="ORF">ABID29_001840</name>
</gene>
<reference evidence="2 3" key="1">
    <citation type="submission" date="2024-06" db="EMBL/GenBank/DDBJ databases">
        <title>Genomic Encyclopedia of Type Strains, Phase IV (KMG-IV): sequencing the most valuable type-strain genomes for metagenomic binning, comparative biology and taxonomic classification.</title>
        <authorList>
            <person name="Goeker M."/>
        </authorList>
    </citation>
    <scope>NUCLEOTIDE SEQUENCE [LARGE SCALE GENOMIC DNA]</scope>
    <source>
        <strain evidence="2 3">DSM 28303</strain>
    </source>
</reference>
<keyword evidence="1" id="KW-0812">Transmembrane</keyword>